<sequence precursor="true">MIPRFLCVILCLWLPMAAIAQPAQRVISLAPNLTELAYAAGLGNKLVGVSAYSDFPPEAKGIEQVASWQGVNVERILALKPDLVLAWRGGNPQRPLEQLSSLGIQVLYLDPESIEQIAQTLEQLSGYSSNPKLGQDAATKLRQQRDQLKQQYARSQPLPVLVQFGTQPLFSVSKATLQSEVVSLCGGKNIFAESRAPWPQVSREQVLVRQPRVIVITGDKQQKQTISQFWQPAVNVPVVNLNADWFSRAGPRIIMAAQQLCTALQPIDSE</sequence>
<feature type="site" description="Important for BtuC binding" evidence="5">
    <location>
        <position position="74"/>
    </location>
</feature>
<comment type="function">
    <text evidence="5">Part of the ABC transporter complex BtuCDF involved in vitamin B12 import. Binds vitamin B12 and delivers it to the periplasmic surface of BtuC.</text>
</comment>
<dbReference type="Gene3D" id="3.40.50.1980">
    <property type="entry name" value="Nitrogenase molybdenum iron protein domain"/>
    <property type="match status" value="2"/>
</dbReference>
<reference evidence="7 8" key="1">
    <citation type="submission" date="2018-06" db="EMBL/GenBank/DDBJ databases">
        <authorList>
            <consortium name="Pathogen Informatics"/>
            <person name="Doyle S."/>
        </authorList>
    </citation>
    <scope>NUCLEOTIDE SEQUENCE [LARGE SCALE GENOMIC DNA]</scope>
    <source>
        <strain evidence="7 8">NCTC12157</strain>
    </source>
</reference>
<dbReference type="NCBIfam" id="NF038402">
    <property type="entry name" value="TroA_like"/>
    <property type="match status" value="1"/>
</dbReference>
<dbReference type="InterPro" id="IPR051030">
    <property type="entry name" value="Vitamin_B12-ABC_binding"/>
</dbReference>
<keyword evidence="1 5" id="KW-0813">Transport</keyword>
<evidence type="ECO:0000256" key="3">
    <source>
        <dbReference type="ARBA" id="ARBA00022764"/>
    </source>
</evidence>
<dbReference type="CDD" id="cd01144">
    <property type="entry name" value="BtuF"/>
    <property type="match status" value="1"/>
</dbReference>
<comment type="similarity">
    <text evidence="5">Belongs to the BtuF family.</text>
</comment>
<evidence type="ECO:0000313" key="8">
    <source>
        <dbReference type="Proteomes" id="UP000254304"/>
    </source>
</evidence>
<evidence type="ECO:0000313" key="7">
    <source>
        <dbReference type="EMBL" id="STQ46220.1"/>
    </source>
</evidence>
<dbReference type="InterPro" id="IPR023544">
    <property type="entry name" value="ABC_transptr_vit_B12-bd"/>
</dbReference>
<comment type="subunit">
    <text evidence="5">The complex is composed of two ATP-binding proteins (BtuD), two transmembrane proteins (BtuC) and a solute-binding protein (BtuF).</text>
</comment>
<feature type="signal peptide" evidence="5">
    <location>
        <begin position="1"/>
        <end position="20"/>
    </location>
</feature>
<dbReference type="Pfam" id="PF01497">
    <property type="entry name" value="Peripla_BP_2"/>
    <property type="match status" value="1"/>
</dbReference>
<dbReference type="SUPFAM" id="SSF53807">
    <property type="entry name" value="Helical backbone' metal receptor"/>
    <property type="match status" value="1"/>
</dbReference>
<evidence type="ECO:0000256" key="5">
    <source>
        <dbReference type="HAMAP-Rule" id="MF_01000"/>
    </source>
</evidence>
<feature type="domain" description="Fe/B12 periplasmic-binding" evidence="6">
    <location>
        <begin position="25"/>
        <end position="270"/>
    </location>
</feature>
<dbReference type="EMBL" id="UGGO01000001">
    <property type="protein sequence ID" value="STQ46220.1"/>
    <property type="molecule type" value="Genomic_DNA"/>
</dbReference>
<evidence type="ECO:0000256" key="2">
    <source>
        <dbReference type="ARBA" id="ARBA00022729"/>
    </source>
</evidence>
<evidence type="ECO:0000256" key="1">
    <source>
        <dbReference type="ARBA" id="ARBA00022448"/>
    </source>
</evidence>
<dbReference type="PANTHER" id="PTHR42860">
    <property type="entry name" value="VITAMIN B12-BINDING PROTEIN"/>
    <property type="match status" value="1"/>
</dbReference>
<feature type="site" description="Important for BtuC binding" evidence="5">
    <location>
        <position position="204"/>
    </location>
</feature>
<evidence type="ECO:0000256" key="4">
    <source>
        <dbReference type="ARBA" id="ARBA00023157"/>
    </source>
</evidence>
<dbReference type="InterPro" id="IPR002491">
    <property type="entry name" value="ABC_transptr_periplasmic_BD"/>
</dbReference>
<dbReference type="GO" id="GO:0031419">
    <property type="term" value="F:cobalamin binding"/>
    <property type="evidence" value="ECO:0007669"/>
    <property type="project" value="InterPro"/>
</dbReference>
<dbReference type="InterPro" id="IPR054828">
    <property type="entry name" value="Vit_B12_bind_prot"/>
</dbReference>
<dbReference type="GO" id="GO:0042597">
    <property type="term" value="C:periplasmic space"/>
    <property type="evidence" value="ECO:0007669"/>
    <property type="project" value="UniProtKB-SubCell"/>
</dbReference>
<dbReference type="NCBIfam" id="NF002894">
    <property type="entry name" value="PRK03379.1"/>
    <property type="match status" value="1"/>
</dbReference>
<organism evidence="7 8">
    <name type="scientific">Ewingella americana</name>
    <dbReference type="NCBI Taxonomy" id="41202"/>
    <lineage>
        <taxon>Bacteria</taxon>
        <taxon>Pseudomonadati</taxon>
        <taxon>Pseudomonadota</taxon>
        <taxon>Gammaproteobacteria</taxon>
        <taxon>Enterobacterales</taxon>
        <taxon>Yersiniaceae</taxon>
        <taxon>Ewingella</taxon>
    </lineage>
</organism>
<keyword evidence="3 5" id="KW-0574">Periplasm</keyword>
<protein>
    <recommendedName>
        <fullName evidence="5">Vitamin B12-binding protein</fullName>
    </recommendedName>
</protein>
<feature type="chain" id="PRO_5017090383" description="Vitamin B12-binding protein" evidence="5">
    <location>
        <begin position="21"/>
        <end position="270"/>
    </location>
</feature>
<proteinExistence type="inferred from homology"/>
<dbReference type="PANTHER" id="PTHR42860:SF1">
    <property type="entry name" value="VITAMIN B12-BINDING PROTEIN"/>
    <property type="match status" value="1"/>
</dbReference>
<comment type="caution">
    <text evidence="5">Lacks conserved residue(s) required for the propagation of feature annotation.</text>
</comment>
<feature type="disulfide bond" evidence="5">
    <location>
        <begin position="185"/>
        <end position="261"/>
    </location>
</feature>
<accession>A0A377NGH9</accession>
<gene>
    <name evidence="7" type="primary">btuF_1</name>
    <name evidence="5" type="synonym">btuF</name>
    <name evidence="7" type="ORF">NCTC12157_03991</name>
</gene>
<dbReference type="PROSITE" id="PS50983">
    <property type="entry name" value="FE_B12_PBP"/>
    <property type="match status" value="1"/>
</dbReference>
<keyword evidence="4 5" id="KW-1015">Disulfide bond</keyword>
<dbReference type="AlphaFoldDB" id="A0A377NGH9"/>
<feature type="binding site" evidence="5">
    <location>
        <position position="52"/>
    </location>
    <ligand>
        <name>cyanocob(III)alamin</name>
        <dbReference type="ChEBI" id="CHEBI:17439"/>
    </ligand>
</feature>
<dbReference type="GO" id="GO:0015889">
    <property type="term" value="P:cobalamin transport"/>
    <property type="evidence" value="ECO:0007669"/>
    <property type="project" value="UniProtKB-UniRule"/>
</dbReference>
<dbReference type="Proteomes" id="UP000254304">
    <property type="component" value="Unassembled WGS sequence"/>
</dbReference>
<evidence type="ECO:0000259" key="6">
    <source>
        <dbReference type="PROSITE" id="PS50983"/>
    </source>
</evidence>
<dbReference type="HAMAP" id="MF_01000">
    <property type="entry name" value="BtuF"/>
    <property type="match status" value="1"/>
</dbReference>
<name>A0A377NGH9_9GAMM</name>
<comment type="subcellular location">
    <subcellularLocation>
        <location evidence="5">Periplasm</location>
    </subcellularLocation>
</comment>
<keyword evidence="2 5" id="KW-0732">Signal</keyword>